<dbReference type="GO" id="GO:0006624">
    <property type="term" value="P:vacuolar protein processing"/>
    <property type="evidence" value="ECO:0007669"/>
    <property type="project" value="TreeGrafter"/>
</dbReference>
<dbReference type="PANTHER" id="PTHR13505">
    <property type="entry name" value="TRANSMEMBRANE PROTEIN 208"/>
    <property type="match status" value="1"/>
</dbReference>
<dbReference type="GO" id="GO:0005773">
    <property type="term" value="C:vacuole"/>
    <property type="evidence" value="ECO:0007669"/>
    <property type="project" value="GOC"/>
</dbReference>
<name>A0A813QV65_9BILA</name>
<evidence type="ECO:0000256" key="8">
    <source>
        <dbReference type="SAM" id="Phobius"/>
    </source>
</evidence>
<evidence type="ECO:0000256" key="1">
    <source>
        <dbReference type="ARBA" id="ARBA00004477"/>
    </source>
</evidence>
<evidence type="ECO:0000256" key="4">
    <source>
        <dbReference type="ARBA" id="ARBA00022692"/>
    </source>
</evidence>
<evidence type="ECO:0000313" key="10">
    <source>
        <dbReference type="Proteomes" id="UP000663879"/>
    </source>
</evidence>
<dbReference type="AlphaFoldDB" id="A0A813QV65"/>
<keyword evidence="4 8" id="KW-0812">Transmembrane</keyword>
<accession>A0A813QV65</accession>
<dbReference type="GO" id="GO:0005789">
    <property type="term" value="C:endoplasmic reticulum membrane"/>
    <property type="evidence" value="ECO:0007669"/>
    <property type="project" value="UniProtKB-SubCell"/>
</dbReference>
<evidence type="ECO:0000313" key="9">
    <source>
        <dbReference type="EMBL" id="CAF0771613.1"/>
    </source>
</evidence>
<gene>
    <name evidence="9" type="ORF">OXX778_LOCUS4983</name>
</gene>
<organism evidence="9 10">
    <name type="scientific">Brachionus calyciflorus</name>
    <dbReference type="NCBI Taxonomy" id="104777"/>
    <lineage>
        <taxon>Eukaryota</taxon>
        <taxon>Metazoa</taxon>
        <taxon>Spiralia</taxon>
        <taxon>Gnathifera</taxon>
        <taxon>Rotifera</taxon>
        <taxon>Eurotatoria</taxon>
        <taxon>Monogononta</taxon>
        <taxon>Pseudotrocha</taxon>
        <taxon>Ploima</taxon>
        <taxon>Brachionidae</taxon>
        <taxon>Brachionus</taxon>
    </lineage>
</organism>
<reference evidence="9" key="1">
    <citation type="submission" date="2021-02" db="EMBL/GenBank/DDBJ databases">
        <authorList>
            <person name="Nowell W R."/>
        </authorList>
    </citation>
    <scope>NUCLEOTIDE SEQUENCE</scope>
    <source>
        <strain evidence="9">Ploen Becks lab</strain>
    </source>
</reference>
<evidence type="ECO:0000256" key="7">
    <source>
        <dbReference type="ARBA" id="ARBA00023136"/>
    </source>
</evidence>
<keyword evidence="10" id="KW-1185">Reference proteome</keyword>
<dbReference type="Pfam" id="PF05620">
    <property type="entry name" value="TMEM208_SND2"/>
    <property type="match status" value="1"/>
</dbReference>
<evidence type="ECO:0000256" key="6">
    <source>
        <dbReference type="ARBA" id="ARBA00022989"/>
    </source>
</evidence>
<evidence type="ECO:0000256" key="2">
    <source>
        <dbReference type="ARBA" id="ARBA00009950"/>
    </source>
</evidence>
<feature type="transmembrane region" description="Helical" evidence="8">
    <location>
        <begin position="107"/>
        <end position="134"/>
    </location>
</feature>
<dbReference type="Proteomes" id="UP000663879">
    <property type="component" value="Unassembled WGS sequence"/>
</dbReference>
<comment type="caution">
    <text evidence="9">The sequence shown here is derived from an EMBL/GenBank/DDBJ whole genome shotgun (WGS) entry which is preliminary data.</text>
</comment>
<comment type="subcellular location">
    <subcellularLocation>
        <location evidence="1">Endoplasmic reticulum membrane</location>
        <topology evidence="1">Multi-pass membrane protein</topology>
    </subcellularLocation>
</comment>
<evidence type="ECO:0000256" key="3">
    <source>
        <dbReference type="ARBA" id="ARBA00015033"/>
    </source>
</evidence>
<feature type="transmembrane region" description="Helical" evidence="8">
    <location>
        <begin position="27"/>
        <end position="48"/>
    </location>
</feature>
<dbReference type="EMBL" id="CAJNOC010000520">
    <property type="protein sequence ID" value="CAF0771613.1"/>
    <property type="molecule type" value="Genomic_DNA"/>
</dbReference>
<keyword evidence="6 8" id="KW-1133">Transmembrane helix</keyword>
<protein>
    <recommendedName>
        <fullName evidence="3">Transmembrane protein 208</fullName>
    </recommendedName>
</protein>
<dbReference type="InterPro" id="IPR008506">
    <property type="entry name" value="SND2/TMEM208"/>
</dbReference>
<proteinExistence type="inferred from homology"/>
<evidence type="ECO:0000256" key="5">
    <source>
        <dbReference type="ARBA" id="ARBA00022824"/>
    </source>
</evidence>
<dbReference type="PANTHER" id="PTHR13505:SF7">
    <property type="entry name" value="TRANSMEMBRANE PROTEIN 208"/>
    <property type="match status" value="1"/>
</dbReference>
<dbReference type="OrthoDB" id="10012212at2759"/>
<feature type="transmembrane region" description="Helical" evidence="8">
    <location>
        <begin position="55"/>
        <end position="73"/>
    </location>
</feature>
<keyword evidence="7 8" id="KW-0472">Membrane</keyword>
<sequence length="173" mass="20274">MNKSTKGKQATKGTKQIIEENRQTVDLYFNIFWISNIAYLVLRYILFWETFTAKFITLYTITALFAFAAYYFISYVGKPITDDSGLAVDYNTDLNMNGHISEYAKDIILFSVIVYTLSLISNYFWLTLLIAPFYGFVKLWQNFLGPWFFAPAPEEEETKDQKKQKVKTKVIRR</sequence>
<keyword evidence="5" id="KW-0256">Endoplasmic reticulum</keyword>
<comment type="similarity">
    <text evidence="2">Belongs to the TMEM208 family.</text>
</comment>